<dbReference type="Proteomes" id="UP000240883">
    <property type="component" value="Unassembled WGS sequence"/>
</dbReference>
<proteinExistence type="predicted"/>
<evidence type="ECO:0000256" key="1">
    <source>
        <dbReference type="SAM" id="MobiDB-lite"/>
    </source>
</evidence>
<reference evidence="2 3" key="1">
    <citation type="journal article" date="2018" name="Front. Microbiol.">
        <title>Genome-Wide Analysis of Corynespora cassiicola Leaf Fall Disease Putative Effectors.</title>
        <authorList>
            <person name="Lopez D."/>
            <person name="Ribeiro S."/>
            <person name="Label P."/>
            <person name="Fumanal B."/>
            <person name="Venisse J.S."/>
            <person name="Kohler A."/>
            <person name="de Oliveira R.R."/>
            <person name="Labutti K."/>
            <person name="Lipzen A."/>
            <person name="Lail K."/>
            <person name="Bauer D."/>
            <person name="Ohm R.A."/>
            <person name="Barry K.W."/>
            <person name="Spatafora J."/>
            <person name="Grigoriev I.V."/>
            <person name="Martin F.M."/>
            <person name="Pujade-Renaud V."/>
        </authorList>
    </citation>
    <scope>NUCLEOTIDE SEQUENCE [LARGE SCALE GENOMIC DNA]</scope>
    <source>
        <strain evidence="2 3">Philippines</strain>
    </source>
</reference>
<feature type="region of interest" description="Disordered" evidence="1">
    <location>
        <begin position="65"/>
        <end position="188"/>
    </location>
</feature>
<accession>A0A2T2NSC6</accession>
<dbReference type="EMBL" id="KZ678134">
    <property type="protein sequence ID" value="PSN68345.1"/>
    <property type="molecule type" value="Genomic_DNA"/>
</dbReference>
<feature type="compositionally biased region" description="Basic residues" evidence="1">
    <location>
        <begin position="137"/>
        <end position="154"/>
    </location>
</feature>
<sequence>MASSSTNKNTSSSPSEAEILNSINEVLIAEGKDPYNAPPVDVQELSKEMDWMINVFMHGLCVPDSPTHQVGRAPPRGMGIHYEWTDEVMDADRPPSAGPADASSSDGTNKNDKQQEAATATAAEDKKKSEGKEKAKGSKKKKGKKARARAKAKAKGKEEEGPGGVRRTDKRPLAKKMKARLVRFCEGK</sequence>
<feature type="compositionally biased region" description="Low complexity" evidence="1">
    <location>
        <begin position="94"/>
        <end position="107"/>
    </location>
</feature>
<protein>
    <submittedName>
        <fullName evidence="2">Uncharacterized protein</fullName>
    </submittedName>
</protein>
<dbReference type="AlphaFoldDB" id="A0A2T2NSC6"/>
<feature type="compositionally biased region" description="Basic and acidic residues" evidence="1">
    <location>
        <begin position="123"/>
        <end position="136"/>
    </location>
</feature>
<evidence type="ECO:0000313" key="3">
    <source>
        <dbReference type="Proteomes" id="UP000240883"/>
    </source>
</evidence>
<gene>
    <name evidence="2" type="ORF">BS50DRAFT_666005</name>
</gene>
<evidence type="ECO:0000313" key="2">
    <source>
        <dbReference type="EMBL" id="PSN68345.1"/>
    </source>
</evidence>
<name>A0A2T2NSC6_CORCC</name>
<feature type="compositionally biased region" description="Basic and acidic residues" evidence="1">
    <location>
        <begin position="155"/>
        <end position="172"/>
    </location>
</feature>
<organism evidence="2 3">
    <name type="scientific">Corynespora cassiicola Philippines</name>
    <dbReference type="NCBI Taxonomy" id="1448308"/>
    <lineage>
        <taxon>Eukaryota</taxon>
        <taxon>Fungi</taxon>
        <taxon>Dikarya</taxon>
        <taxon>Ascomycota</taxon>
        <taxon>Pezizomycotina</taxon>
        <taxon>Dothideomycetes</taxon>
        <taxon>Pleosporomycetidae</taxon>
        <taxon>Pleosporales</taxon>
        <taxon>Corynesporascaceae</taxon>
        <taxon>Corynespora</taxon>
    </lineage>
</organism>
<keyword evidence="3" id="KW-1185">Reference proteome</keyword>